<feature type="region of interest" description="Disordered" evidence="1">
    <location>
        <begin position="1"/>
        <end position="21"/>
    </location>
</feature>
<accession>A0A1W2FFR7</accession>
<name>A0A1W2FFR7_KIBAR</name>
<organism evidence="2 3">
    <name type="scientific">Kibdelosporangium aridum</name>
    <dbReference type="NCBI Taxonomy" id="2030"/>
    <lineage>
        <taxon>Bacteria</taxon>
        <taxon>Bacillati</taxon>
        <taxon>Actinomycetota</taxon>
        <taxon>Actinomycetes</taxon>
        <taxon>Pseudonocardiales</taxon>
        <taxon>Pseudonocardiaceae</taxon>
        <taxon>Kibdelosporangium</taxon>
    </lineage>
</organism>
<proteinExistence type="predicted"/>
<dbReference type="EMBL" id="FWXV01000006">
    <property type="protein sequence ID" value="SMD20512.1"/>
    <property type="molecule type" value="Genomic_DNA"/>
</dbReference>
<evidence type="ECO:0000256" key="1">
    <source>
        <dbReference type="SAM" id="MobiDB-lite"/>
    </source>
</evidence>
<keyword evidence="3" id="KW-1185">Reference proteome</keyword>
<reference evidence="2 3" key="1">
    <citation type="submission" date="2017-04" db="EMBL/GenBank/DDBJ databases">
        <authorList>
            <person name="Afonso C.L."/>
            <person name="Miller P.J."/>
            <person name="Scott M.A."/>
            <person name="Spackman E."/>
            <person name="Goraichik I."/>
            <person name="Dimitrov K.M."/>
            <person name="Suarez D.L."/>
            <person name="Swayne D.E."/>
        </authorList>
    </citation>
    <scope>NUCLEOTIDE SEQUENCE [LARGE SCALE GENOMIC DNA]</scope>
    <source>
        <strain evidence="2 3">DSM 43828</strain>
    </source>
</reference>
<gene>
    <name evidence="2" type="ORF">SAMN05661093_06460</name>
</gene>
<dbReference type="AlphaFoldDB" id="A0A1W2FFR7"/>
<sequence>MYWRTTLIGAPPTDPAKYDPDHNRTPFQYANRRSSNSLRNNRLDTPLRLLTSFEIAILGGK</sequence>
<evidence type="ECO:0000313" key="3">
    <source>
        <dbReference type="Proteomes" id="UP000192674"/>
    </source>
</evidence>
<dbReference type="Proteomes" id="UP000192674">
    <property type="component" value="Unassembled WGS sequence"/>
</dbReference>
<protein>
    <submittedName>
        <fullName evidence="2">Uncharacterized protein</fullName>
    </submittedName>
</protein>
<evidence type="ECO:0000313" key="2">
    <source>
        <dbReference type="EMBL" id="SMD20512.1"/>
    </source>
</evidence>